<dbReference type="AlphaFoldDB" id="A0A4P2R620"/>
<sequence>MLDVIDDRVLGALRFVDATTGVAIRAPLRVTAPLARFIRNRTGAYAITWAAGLDAHVAQFQAPPSSPPLDSIPLSVAVSDPARRYLARSSSFRLPRDADPAQAAGEGSLFRAMAIPLYPSPIAPIDPGWAVVRASVRDQSGAALPGAYVRLRRASEPTSADPPLARGMADDRGEALIPVAGVPVTNWEADDTRPVLSTEIEAVLEVYHDASAGSPPDPDLIDSRRLLEPPDPHALSKTSVNVRLASGRELAVSVVITR</sequence>
<gene>
    <name evidence="1" type="ORF">SOCE836_096980</name>
</gene>
<evidence type="ECO:0000313" key="2">
    <source>
        <dbReference type="Proteomes" id="UP000295497"/>
    </source>
</evidence>
<protein>
    <submittedName>
        <fullName evidence="1">Uncharacterized protein</fullName>
    </submittedName>
</protein>
<dbReference type="RefSeq" id="WP_129580099.1">
    <property type="nucleotide sequence ID" value="NZ_CP012672.1"/>
</dbReference>
<name>A0A4P2R620_SORCE</name>
<proteinExistence type="predicted"/>
<accession>A0A4P2R620</accession>
<organism evidence="1 2">
    <name type="scientific">Sorangium cellulosum</name>
    <name type="common">Polyangium cellulosum</name>
    <dbReference type="NCBI Taxonomy" id="56"/>
    <lineage>
        <taxon>Bacteria</taxon>
        <taxon>Pseudomonadati</taxon>
        <taxon>Myxococcota</taxon>
        <taxon>Polyangia</taxon>
        <taxon>Polyangiales</taxon>
        <taxon>Polyangiaceae</taxon>
        <taxon>Sorangium</taxon>
    </lineage>
</organism>
<reference evidence="1 2" key="1">
    <citation type="submission" date="2015-09" db="EMBL/GenBank/DDBJ databases">
        <title>Sorangium comparison.</title>
        <authorList>
            <person name="Zaburannyi N."/>
            <person name="Bunk B."/>
            <person name="Overmann J."/>
            <person name="Mueller R."/>
        </authorList>
    </citation>
    <scope>NUCLEOTIDE SEQUENCE [LARGE SCALE GENOMIC DNA]</scope>
    <source>
        <strain evidence="1 2">So ce836</strain>
    </source>
</reference>
<dbReference type="EMBL" id="CP012672">
    <property type="protein sequence ID" value="AUX37473.1"/>
    <property type="molecule type" value="Genomic_DNA"/>
</dbReference>
<evidence type="ECO:0000313" key="1">
    <source>
        <dbReference type="EMBL" id="AUX37473.1"/>
    </source>
</evidence>
<dbReference type="Proteomes" id="UP000295497">
    <property type="component" value="Chromosome"/>
</dbReference>